<dbReference type="HAMAP" id="MF_01256">
    <property type="entry name" value="YfiT_hydrol"/>
    <property type="match status" value="1"/>
</dbReference>
<dbReference type="InterPro" id="IPR034660">
    <property type="entry name" value="DinB/YfiT-like"/>
</dbReference>
<evidence type="ECO:0000256" key="2">
    <source>
        <dbReference type="ARBA" id="ARBA00022723"/>
    </source>
</evidence>
<protein>
    <recommendedName>
        <fullName evidence="5">Putative metal-dependent hydrolase FHS18_004653</fullName>
        <ecNumber evidence="5">3.-.-.-</ecNumber>
    </recommendedName>
</protein>
<dbReference type="GO" id="GO:0016787">
    <property type="term" value="F:hydrolase activity"/>
    <property type="evidence" value="ECO:0007669"/>
    <property type="project" value="UniProtKB-UniRule"/>
</dbReference>
<evidence type="ECO:0000256" key="4">
    <source>
        <dbReference type="ARBA" id="ARBA00022833"/>
    </source>
</evidence>
<dbReference type="GO" id="GO:0005737">
    <property type="term" value="C:cytoplasm"/>
    <property type="evidence" value="ECO:0007669"/>
    <property type="project" value="UniProtKB-SubCell"/>
</dbReference>
<dbReference type="Proteomes" id="UP000570361">
    <property type="component" value="Unassembled WGS sequence"/>
</dbReference>
<dbReference type="InterPro" id="IPR023774">
    <property type="entry name" value="Put_metal_dep_hydrolase_YfiT"/>
</dbReference>
<dbReference type="Gene3D" id="1.20.120.450">
    <property type="entry name" value="dinb family like domain"/>
    <property type="match status" value="1"/>
</dbReference>
<keyword evidence="1 5" id="KW-0963">Cytoplasm</keyword>
<name>A0A7W5B198_9BACL</name>
<feature type="binding site" evidence="5">
    <location>
        <position position="162"/>
    </location>
    <ligand>
        <name>Zn(2+)</name>
        <dbReference type="ChEBI" id="CHEBI:29105"/>
    </ligand>
</feature>
<dbReference type="RefSeq" id="WP_183602676.1">
    <property type="nucleotide sequence ID" value="NZ_JACHXK010000013.1"/>
</dbReference>
<accession>A0A7W5B198</accession>
<evidence type="ECO:0000256" key="5">
    <source>
        <dbReference type="HAMAP-Rule" id="MF_01256"/>
    </source>
</evidence>
<evidence type="ECO:0000256" key="1">
    <source>
        <dbReference type="ARBA" id="ARBA00022490"/>
    </source>
</evidence>
<dbReference type="AlphaFoldDB" id="A0A7W5B198"/>
<dbReference type="InterPro" id="IPR024775">
    <property type="entry name" value="DinB-like"/>
</dbReference>
<comment type="function">
    <text evidence="5">Possible metal-dependent hydrolase.</text>
</comment>
<gene>
    <name evidence="7" type="ORF">FHS18_004653</name>
</gene>
<keyword evidence="2 5" id="KW-0479">Metal-binding</keyword>
<evidence type="ECO:0000259" key="6">
    <source>
        <dbReference type="Pfam" id="PF12867"/>
    </source>
</evidence>
<comment type="caution">
    <text evidence="7">The sequence shown here is derived from an EMBL/GenBank/DDBJ whole genome shotgun (WGS) entry which is preliminary data.</text>
</comment>
<proteinExistence type="inferred from homology"/>
<evidence type="ECO:0000313" key="7">
    <source>
        <dbReference type="EMBL" id="MBB3112552.1"/>
    </source>
</evidence>
<organism evidence="7 8">
    <name type="scientific">Paenibacillus phyllosphaerae</name>
    <dbReference type="NCBI Taxonomy" id="274593"/>
    <lineage>
        <taxon>Bacteria</taxon>
        <taxon>Bacillati</taxon>
        <taxon>Bacillota</taxon>
        <taxon>Bacilli</taxon>
        <taxon>Bacillales</taxon>
        <taxon>Paenibacillaceae</taxon>
        <taxon>Paenibacillus</taxon>
    </lineage>
</organism>
<keyword evidence="8" id="KW-1185">Reference proteome</keyword>
<comment type="subcellular location">
    <subcellularLocation>
        <location evidence="5">Cytoplasm</location>
    </subcellularLocation>
</comment>
<dbReference type="GO" id="GO:0008270">
    <property type="term" value="F:zinc ion binding"/>
    <property type="evidence" value="ECO:0007669"/>
    <property type="project" value="UniProtKB-UniRule"/>
</dbReference>
<dbReference type="EMBL" id="JACHXK010000013">
    <property type="protein sequence ID" value="MBB3112552.1"/>
    <property type="molecule type" value="Genomic_DNA"/>
</dbReference>
<comment type="similarity">
    <text evidence="5">Belongs to the metal hydrolase YfiT family.</text>
</comment>
<comment type="cofactor">
    <cofactor evidence="5">
        <name>Zn(2+)</name>
        <dbReference type="ChEBI" id="CHEBI:29105"/>
    </cofactor>
    <text evidence="5">Binds 1 zinc ion per subunit.</text>
</comment>
<feature type="binding site" evidence="5">
    <location>
        <position position="158"/>
    </location>
    <ligand>
        <name>Zn(2+)</name>
        <dbReference type="ChEBI" id="CHEBI:29105"/>
    </ligand>
</feature>
<keyword evidence="3 5" id="KW-0378">Hydrolase</keyword>
<evidence type="ECO:0000256" key="3">
    <source>
        <dbReference type="ARBA" id="ARBA00022801"/>
    </source>
</evidence>
<dbReference type="SUPFAM" id="SSF109854">
    <property type="entry name" value="DinB/YfiT-like putative metalloenzymes"/>
    <property type="match status" value="1"/>
</dbReference>
<feature type="domain" description="DinB-like" evidence="6">
    <location>
        <begin position="34"/>
        <end position="166"/>
    </location>
</feature>
<dbReference type="Pfam" id="PF12867">
    <property type="entry name" value="DinB_2"/>
    <property type="match status" value="1"/>
</dbReference>
<reference evidence="7 8" key="1">
    <citation type="submission" date="2020-08" db="EMBL/GenBank/DDBJ databases">
        <title>Genomic Encyclopedia of Type Strains, Phase III (KMG-III): the genomes of soil and plant-associated and newly described type strains.</title>
        <authorList>
            <person name="Whitman W."/>
        </authorList>
    </citation>
    <scope>NUCLEOTIDE SEQUENCE [LARGE SCALE GENOMIC DNA]</scope>
    <source>
        <strain evidence="7 8">CECT 5862</strain>
    </source>
</reference>
<comment type="subunit">
    <text evidence="5">Homodimer.</text>
</comment>
<dbReference type="EC" id="3.-.-.-" evidence="5"/>
<feature type="binding site" evidence="5">
    <location>
        <position position="65"/>
    </location>
    <ligand>
        <name>Zn(2+)</name>
        <dbReference type="ChEBI" id="CHEBI:29105"/>
    </ligand>
</feature>
<evidence type="ECO:0000313" key="8">
    <source>
        <dbReference type="Proteomes" id="UP000570361"/>
    </source>
</evidence>
<dbReference type="NCBIfam" id="NF009807">
    <property type="entry name" value="PRK13291.1"/>
    <property type="match status" value="1"/>
</dbReference>
<keyword evidence="4 5" id="KW-0862">Zinc</keyword>
<sequence>MEDYRFPIGHFEQEGPITAGQRELWIKEIGQLPGKLRLAIEGLSEAQLDTPYRDGGWTVRQVVHHLADSHMNSFIRFKLALTEDKPTVKPYSEKRWAELADTATAPIELSLHLLEALHERWVHLLHAMSDADFERSFYHPESQRTIPLDYNLGTYAWHGNHHAAHITSLRARKGW</sequence>